<organism evidence="2 3">
    <name type="scientific">Brevibacterium casei</name>
    <dbReference type="NCBI Taxonomy" id="33889"/>
    <lineage>
        <taxon>Bacteria</taxon>
        <taxon>Bacillati</taxon>
        <taxon>Actinomycetota</taxon>
        <taxon>Actinomycetes</taxon>
        <taxon>Micrococcales</taxon>
        <taxon>Brevibacteriaceae</taxon>
        <taxon>Brevibacterium</taxon>
    </lineage>
</organism>
<dbReference type="InterPro" id="IPR036390">
    <property type="entry name" value="WH_DNA-bd_sf"/>
</dbReference>
<evidence type="ECO:0000313" key="3">
    <source>
        <dbReference type="Proteomes" id="UP000595374"/>
    </source>
</evidence>
<accession>A0A7T4DIR9</accession>
<name>A0A7T4DIR9_9MICO</name>
<dbReference type="SUPFAM" id="SSF46785">
    <property type="entry name" value="Winged helix' DNA-binding domain"/>
    <property type="match status" value="1"/>
</dbReference>
<gene>
    <name evidence="2" type="ORF">I6H47_01040</name>
</gene>
<proteinExistence type="predicted"/>
<evidence type="ECO:0000313" key="2">
    <source>
        <dbReference type="EMBL" id="QQB14615.1"/>
    </source>
</evidence>
<dbReference type="AlphaFoldDB" id="A0A7T4DIR9"/>
<protein>
    <submittedName>
        <fullName evidence="2">PadR family transcriptional regulator</fullName>
    </submittedName>
</protein>
<reference evidence="2 3" key="1">
    <citation type="submission" date="2020-12" db="EMBL/GenBank/DDBJ databases">
        <title>FDA dAtabase for Regulatory Grade micrObial Sequences (FDA-ARGOS): Supporting development and validation of Infectious Disease Dx tests.</title>
        <authorList>
            <person name="Sproer C."/>
            <person name="Gronow S."/>
            <person name="Severitt S."/>
            <person name="Schroder I."/>
            <person name="Tallon L."/>
            <person name="Sadzewicz L."/>
            <person name="Zhao X."/>
            <person name="Boylan J."/>
            <person name="Ott S."/>
            <person name="Bowen H."/>
            <person name="Vavikolanu K."/>
            <person name="Mehta A."/>
            <person name="Aluvathingal J."/>
            <person name="Nadendla S."/>
            <person name="Lowell S."/>
            <person name="Myers T."/>
            <person name="Yan Y."/>
            <person name="Sichtig H."/>
        </authorList>
    </citation>
    <scope>NUCLEOTIDE SEQUENCE [LARGE SCALE GENOMIC DNA]</scope>
    <source>
        <strain evidence="2 3">FDAARGOS_990</strain>
    </source>
</reference>
<dbReference type="Pfam" id="PF03551">
    <property type="entry name" value="PadR"/>
    <property type="match status" value="1"/>
</dbReference>
<dbReference type="RefSeq" id="WP_198499671.1">
    <property type="nucleotide sequence ID" value="NZ_CP065989.1"/>
</dbReference>
<dbReference type="PANTHER" id="PTHR43252">
    <property type="entry name" value="TRANSCRIPTIONAL REGULATOR YQJI"/>
    <property type="match status" value="1"/>
</dbReference>
<dbReference type="Proteomes" id="UP000595374">
    <property type="component" value="Chromosome"/>
</dbReference>
<dbReference type="PANTHER" id="PTHR43252:SF2">
    <property type="entry name" value="TRANSCRIPTION REGULATOR, PADR-LIKE FAMILY"/>
    <property type="match status" value="1"/>
</dbReference>
<evidence type="ECO:0000259" key="1">
    <source>
        <dbReference type="Pfam" id="PF03551"/>
    </source>
</evidence>
<dbReference type="Gene3D" id="1.10.10.10">
    <property type="entry name" value="Winged helix-like DNA-binding domain superfamily/Winged helix DNA-binding domain"/>
    <property type="match status" value="1"/>
</dbReference>
<dbReference type="InterPro" id="IPR005149">
    <property type="entry name" value="Tscrpt_reg_PadR_N"/>
</dbReference>
<feature type="domain" description="Transcription regulator PadR N-terminal" evidence="1">
    <location>
        <begin position="7"/>
        <end position="79"/>
    </location>
</feature>
<dbReference type="EMBL" id="CP065989">
    <property type="protein sequence ID" value="QQB14615.1"/>
    <property type="molecule type" value="Genomic_DNA"/>
</dbReference>
<dbReference type="InterPro" id="IPR036388">
    <property type="entry name" value="WH-like_DNA-bd_sf"/>
</dbReference>
<sequence>MSLRNAILALLRIGPMSGYDLQKQFSQSVGHVWHAPDSQIYPELRKMADQGLLTAEEQARGASGMRKVYHVTEAGEREFLEWMNAPLKYQRTRDAAHLRAAYLEAADPEAIEEFLNGHIRHWQVELETVEEEICKIDTLTSPMLNRRLEVTEDEDREATIAFKRYSYEGLAARARGEIRWAREGLALIRQLGIADGVEDADPQ</sequence>